<feature type="compositionally biased region" description="Basic and acidic residues" evidence="4">
    <location>
        <begin position="290"/>
        <end position="301"/>
    </location>
</feature>
<dbReference type="Proteomes" id="UP000663879">
    <property type="component" value="Unassembled WGS sequence"/>
</dbReference>
<dbReference type="Pfam" id="PF14580">
    <property type="entry name" value="LRR_9"/>
    <property type="match status" value="1"/>
</dbReference>
<comment type="caution">
    <text evidence="5">The sequence shown here is derived from an EMBL/GenBank/DDBJ whole genome shotgun (WGS) entry which is preliminary data.</text>
</comment>
<evidence type="ECO:0000313" key="6">
    <source>
        <dbReference type="Proteomes" id="UP000663879"/>
    </source>
</evidence>
<reference evidence="5" key="1">
    <citation type="submission" date="2021-02" db="EMBL/GenBank/DDBJ databases">
        <authorList>
            <person name="Nowell W R."/>
        </authorList>
    </citation>
    <scope>NUCLEOTIDE SEQUENCE</scope>
    <source>
        <strain evidence="5">Ploen Becks lab</strain>
    </source>
</reference>
<keyword evidence="6" id="KW-1185">Reference proteome</keyword>
<protein>
    <recommendedName>
        <fullName evidence="7">Acidic leucine-rich nuclear phosphoprotein 32 family member A</fullName>
    </recommendedName>
</protein>
<evidence type="ECO:0000256" key="3">
    <source>
        <dbReference type="ARBA" id="ARBA00025777"/>
    </source>
</evidence>
<dbReference type="GO" id="GO:0042393">
    <property type="term" value="F:histone binding"/>
    <property type="evidence" value="ECO:0007669"/>
    <property type="project" value="TreeGrafter"/>
</dbReference>
<keyword evidence="1" id="KW-0433">Leucine-rich repeat</keyword>
<dbReference type="PANTHER" id="PTHR11375">
    <property type="entry name" value="ACIDIC LEUCINE-RICH NUCLEAR PHOSPHOPROTEIN 32"/>
    <property type="match status" value="1"/>
</dbReference>
<dbReference type="FunFam" id="3.80.10.10:FF:000131">
    <property type="entry name" value="acidic leucine-rich nuclear phosphoprotein 32-related protein-like"/>
    <property type="match status" value="1"/>
</dbReference>
<evidence type="ECO:0000313" key="5">
    <source>
        <dbReference type="EMBL" id="CAF0875233.1"/>
    </source>
</evidence>
<evidence type="ECO:0000256" key="2">
    <source>
        <dbReference type="ARBA" id="ARBA00022737"/>
    </source>
</evidence>
<feature type="compositionally biased region" description="Acidic residues" evidence="4">
    <location>
        <begin position="258"/>
        <end position="275"/>
    </location>
</feature>
<organism evidence="5 6">
    <name type="scientific">Brachionus calyciflorus</name>
    <dbReference type="NCBI Taxonomy" id="104777"/>
    <lineage>
        <taxon>Eukaryota</taxon>
        <taxon>Metazoa</taxon>
        <taxon>Spiralia</taxon>
        <taxon>Gnathifera</taxon>
        <taxon>Rotifera</taxon>
        <taxon>Eurotatoria</taxon>
        <taxon>Monogononta</taxon>
        <taxon>Pseudotrocha</taxon>
        <taxon>Ploima</taxon>
        <taxon>Brachionidae</taxon>
        <taxon>Brachionus</taxon>
    </lineage>
</organism>
<feature type="compositionally biased region" description="Acidic residues" evidence="4">
    <location>
        <begin position="152"/>
        <end position="193"/>
    </location>
</feature>
<evidence type="ECO:0008006" key="7">
    <source>
        <dbReference type="Google" id="ProtNLM"/>
    </source>
</evidence>
<dbReference type="InterPro" id="IPR032675">
    <property type="entry name" value="LRR_dom_sf"/>
</dbReference>
<keyword evidence="2" id="KW-0677">Repeat</keyword>
<feature type="compositionally biased region" description="Acidic residues" evidence="4">
    <location>
        <begin position="239"/>
        <end position="248"/>
    </location>
</feature>
<feature type="compositionally biased region" description="Acidic residues" evidence="4">
    <location>
        <begin position="210"/>
        <end position="227"/>
    </location>
</feature>
<comment type="similarity">
    <text evidence="3">Belongs to the ANP32 family.</text>
</comment>
<dbReference type="PROSITE" id="PS51450">
    <property type="entry name" value="LRR"/>
    <property type="match status" value="2"/>
</dbReference>
<name>A0A813Y4E9_9BILA</name>
<feature type="region of interest" description="Disordered" evidence="4">
    <location>
        <begin position="152"/>
        <end position="301"/>
    </location>
</feature>
<dbReference type="Gene3D" id="3.80.10.10">
    <property type="entry name" value="Ribonuclease Inhibitor"/>
    <property type="match status" value="1"/>
</dbReference>
<dbReference type="InterPro" id="IPR045081">
    <property type="entry name" value="AN32"/>
</dbReference>
<gene>
    <name evidence="5" type="ORF">OXX778_LOCUS10137</name>
</gene>
<dbReference type="EMBL" id="CAJNOC010001567">
    <property type="protein sequence ID" value="CAF0875233.1"/>
    <property type="molecule type" value="Genomic_DNA"/>
</dbReference>
<dbReference type="InterPro" id="IPR001611">
    <property type="entry name" value="Leu-rich_rpt"/>
</dbReference>
<accession>A0A813Y4E9</accession>
<dbReference type="AlphaFoldDB" id="A0A813Y4E9"/>
<proteinExistence type="inferred from homology"/>
<dbReference type="GO" id="GO:0005634">
    <property type="term" value="C:nucleus"/>
    <property type="evidence" value="ECO:0007669"/>
    <property type="project" value="TreeGrafter"/>
</dbReference>
<dbReference type="OrthoDB" id="2160613at2759"/>
<evidence type="ECO:0000256" key="4">
    <source>
        <dbReference type="SAM" id="MobiDB-lite"/>
    </source>
</evidence>
<sequence length="301" mass="34407">MKAMDMKSRIELELRGKEASSIKELNLDSCRAQQLDGLTDDFQNLEILSLINVGLTSLKGFPKLPNLKKLELSDNRISGSLDNLIGCQKLTHLNLSGNKFKEIESLAALAKLQSLTNLDLFNCEVTQVESYRDKIFKLLPNLKYLDGFDQNEQEEDEFEGENESDDDDDEEDDDEEDDDEDDDEEDEDEEEEAGEKVNGQNGVKKNGDNNSEEEDDDDDDEDDDENEVGLSYLQKSNLEDDEDDEDFDEAKAMKLAQMEEEEEDDEEEEVDENEVQQENVSSTRSRKRKHDETGDEDSKTN</sequence>
<evidence type="ECO:0000256" key="1">
    <source>
        <dbReference type="ARBA" id="ARBA00022614"/>
    </source>
</evidence>
<dbReference type="PANTHER" id="PTHR11375:SF0">
    <property type="entry name" value="ACIDIC LEUCINE-RICH NUCLEAR PHOSPHOPROTEIN 32 FAMILY MEMBER A"/>
    <property type="match status" value="1"/>
</dbReference>
<dbReference type="SUPFAM" id="SSF52058">
    <property type="entry name" value="L domain-like"/>
    <property type="match status" value="1"/>
</dbReference>